<feature type="transmembrane region" description="Helical" evidence="6">
    <location>
        <begin position="221"/>
        <end position="239"/>
    </location>
</feature>
<evidence type="ECO:0000256" key="1">
    <source>
        <dbReference type="ARBA" id="ARBA00004141"/>
    </source>
</evidence>
<proteinExistence type="inferred from homology"/>
<gene>
    <name evidence="8" type="ORF">BpHYR1_023068</name>
</gene>
<feature type="transmembrane region" description="Helical" evidence="6">
    <location>
        <begin position="45"/>
        <end position="66"/>
    </location>
</feature>
<evidence type="ECO:0000313" key="9">
    <source>
        <dbReference type="Proteomes" id="UP000276133"/>
    </source>
</evidence>
<feature type="domain" description="Phosphatidic acid phosphatase type 2/haloperoxidase" evidence="7">
    <location>
        <begin position="141"/>
        <end position="294"/>
    </location>
</feature>
<keyword evidence="5 6" id="KW-0472">Membrane</keyword>
<reference evidence="8 9" key="1">
    <citation type="journal article" date="2018" name="Sci. Rep.">
        <title>Genomic signatures of local adaptation to the degree of environmental predictability in rotifers.</title>
        <authorList>
            <person name="Franch-Gras L."/>
            <person name="Hahn C."/>
            <person name="Garcia-Roger E.M."/>
            <person name="Carmona M.J."/>
            <person name="Serra M."/>
            <person name="Gomez A."/>
        </authorList>
    </citation>
    <scope>NUCLEOTIDE SEQUENCE [LARGE SCALE GENOMIC DNA]</scope>
    <source>
        <strain evidence="8">HYR1</strain>
    </source>
</reference>
<comment type="caution">
    <text evidence="8">The sequence shown here is derived from an EMBL/GenBank/DDBJ whole genome shotgun (WGS) entry which is preliminary data.</text>
</comment>
<dbReference type="SUPFAM" id="SSF48317">
    <property type="entry name" value="Acid phosphatase/Vanadium-dependent haloperoxidase"/>
    <property type="match status" value="1"/>
</dbReference>
<name>A0A3M7PHY0_BRAPC</name>
<feature type="transmembrane region" description="Helical" evidence="6">
    <location>
        <begin position="251"/>
        <end position="270"/>
    </location>
</feature>
<comment type="subcellular location">
    <subcellularLocation>
        <location evidence="1">Membrane</location>
        <topology evidence="1">Multi-pass membrane protein</topology>
    </subcellularLocation>
</comment>
<dbReference type="Gene3D" id="1.20.144.10">
    <property type="entry name" value="Phosphatidic acid phosphatase type 2/haloperoxidase"/>
    <property type="match status" value="1"/>
</dbReference>
<evidence type="ECO:0000256" key="2">
    <source>
        <dbReference type="ARBA" id="ARBA00008816"/>
    </source>
</evidence>
<accession>A0A3M7PHY0</accession>
<dbReference type="InterPro" id="IPR036938">
    <property type="entry name" value="PAP2/HPO_sf"/>
</dbReference>
<dbReference type="Proteomes" id="UP000276133">
    <property type="component" value="Unassembled WGS sequence"/>
</dbReference>
<evidence type="ECO:0000256" key="6">
    <source>
        <dbReference type="SAM" id="Phobius"/>
    </source>
</evidence>
<organism evidence="8 9">
    <name type="scientific">Brachionus plicatilis</name>
    <name type="common">Marine rotifer</name>
    <name type="synonym">Brachionus muelleri</name>
    <dbReference type="NCBI Taxonomy" id="10195"/>
    <lineage>
        <taxon>Eukaryota</taxon>
        <taxon>Metazoa</taxon>
        <taxon>Spiralia</taxon>
        <taxon>Gnathifera</taxon>
        <taxon>Rotifera</taxon>
        <taxon>Eurotatoria</taxon>
        <taxon>Monogononta</taxon>
        <taxon>Pseudotrocha</taxon>
        <taxon>Ploima</taxon>
        <taxon>Brachionidae</taxon>
        <taxon>Brachionus</taxon>
    </lineage>
</organism>
<evidence type="ECO:0000256" key="5">
    <source>
        <dbReference type="ARBA" id="ARBA00023136"/>
    </source>
</evidence>
<dbReference type="GO" id="GO:0007165">
    <property type="term" value="P:signal transduction"/>
    <property type="evidence" value="ECO:0007669"/>
    <property type="project" value="TreeGrafter"/>
</dbReference>
<dbReference type="GO" id="GO:0008195">
    <property type="term" value="F:phosphatidate phosphatase activity"/>
    <property type="evidence" value="ECO:0007669"/>
    <property type="project" value="TreeGrafter"/>
</dbReference>
<sequence>MTTLSINRERIFPDQDSSTQMEKLQITESKSDSNNSNLFNRVIQIIIDLVAIIIVFIAFLLVYLLMKPYVGFFYCNDTDIFYPYRKDTVEIWVVSVYGVLGPIIFMVFTELKNSKIIGFRRANSTTNNRSKIRVFFICFFHAMSLFLLGIAITLLLTEIGKRWIGRLRPHFIDVCKPDLSKLNCTTNTISGLIYNRIYTGNGFCTGEEKDVNEARLSFPSGHSSFSCYTMAFLMLYIEARLRLLRFRHVKALIQLLAFIAAFITCISRISDYHHRGSDVIGGAVLGVFVAILAGKVAGRVLWTYNVGNKRCEFES</sequence>
<dbReference type="PANTHER" id="PTHR10165">
    <property type="entry name" value="LIPID PHOSPHATE PHOSPHATASE"/>
    <property type="match status" value="1"/>
</dbReference>
<dbReference type="AlphaFoldDB" id="A0A3M7PHY0"/>
<evidence type="ECO:0000256" key="3">
    <source>
        <dbReference type="ARBA" id="ARBA00022692"/>
    </source>
</evidence>
<feature type="transmembrane region" description="Helical" evidence="6">
    <location>
        <begin position="91"/>
        <end position="111"/>
    </location>
</feature>
<dbReference type="InterPro" id="IPR000326">
    <property type="entry name" value="PAP2/HPO"/>
</dbReference>
<keyword evidence="3 6" id="KW-0812">Transmembrane</keyword>
<dbReference type="GO" id="GO:0006644">
    <property type="term" value="P:phospholipid metabolic process"/>
    <property type="evidence" value="ECO:0007669"/>
    <property type="project" value="InterPro"/>
</dbReference>
<keyword evidence="9" id="KW-1185">Reference proteome</keyword>
<keyword evidence="8" id="KW-0378">Hydrolase</keyword>
<dbReference type="PANTHER" id="PTHR10165:SF103">
    <property type="entry name" value="PHOSPHOLIPID PHOSPHATASE HOMOLOG 1.2 HOMOLOG"/>
    <property type="match status" value="1"/>
</dbReference>
<dbReference type="OrthoDB" id="8907274at2759"/>
<evidence type="ECO:0000256" key="4">
    <source>
        <dbReference type="ARBA" id="ARBA00022989"/>
    </source>
</evidence>
<dbReference type="SMART" id="SM00014">
    <property type="entry name" value="acidPPc"/>
    <property type="match status" value="1"/>
</dbReference>
<dbReference type="GO" id="GO:0005886">
    <property type="term" value="C:plasma membrane"/>
    <property type="evidence" value="ECO:0007669"/>
    <property type="project" value="TreeGrafter"/>
</dbReference>
<comment type="similarity">
    <text evidence="2">Belongs to the PA-phosphatase related phosphoesterase family.</text>
</comment>
<dbReference type="Pfam" id="PF01569">
    <property type="entry name" value="PAP2"/>
    <property type="match status" value="1"/>
</dbReference>
<evidence type="ECO:0000259" key="7">
    <source>
        <dbReference type="SMART" id="SM00014"/>
    </source>
</evidence>
<dbReference type="InterPro" id="IPR043216">
    <property type="entry name" value="PAP-like"/>
</dbReference>
<dbReference type="EMBL" id="REGN01010590">
    <property type="protein sequence ID" value="RMZ98726.1"/>
    <property type="molecule type" value="Genomic_DNA"/>
</dbReference>
<evidence type="ECO:0000313" key="8">
    <source>
        <dbReference type="EMBL" id="RMZ98726.1"/>
    </source>
</evidence>
<dbReference type="CDD" id="cd03384">
    <property type="entry name" value="PAP2_wunen"/>
    <property type="match status" value="1"/>
</dbReference>
<dbReference type="STRING" id="10195.A0A3M7PHY0"/>
<feature type="transmembrane region" description="Helical" evidence="6">
    <location>
        <begin position="132"/>
        <end position="156"/>
    </location>
</feature>
<feature type="transmembrane region" description="Helical" evidence="6">
    <location>
        <begin position="282"/>
        <end position="302"/>
    </location>
</feature>
<protein>
    <submittedName>
        <fullName evidence="8">Lipid phosphate phosphohydrolase 1 isoform X2</fullName>
    </submittedName>
</protein>
<dbReference type="GO" id="GO:0046839">
    <property type="term" value="P:phospholipid dephosphorylation"/>
    <property type="evidence" value="ECO:0007669"/>
    <property type="project" value="TreeGrafter"/>
</dbReference>
<keyword evidence="4 6" id="KW-1133">Transmembrane helix</keyword>